<evidence type="ECO:0000313" key="1">
    <source>
        <dbReference type="EMBL" id="KAK3321746.1"/>
    </source>
</evidence>
<comment type="caution">
    <text evidence="1">The sequence shown here is derived from an EMBL/GenBank/DDBJ whole genome shotgun (WGS) entry which is preliminary data.</text>
</comment>
<gene>
    <name evidence="1" type="ORF">B0H66DRAFT_552560</name>
</gene>
<reference evidence="1" key="1">
    <citation type="journal article" date="2023" name="Mol. Phylogenet. Evol.">
        <title>Genome-scale phylogeny and comparative genomics of the fungal order Sordariales.</title>
        <authorList>
            <person name="Hensen N."/>
            <person name="Bonometti L."/>
            <person name="Westerberg I."/>
            <person name="Brannstrom I.O."/>
            <person name="Guillou S."/>
            <person name="Cros-Aarteil S."/>
            <person name="Calhoun S."/>
            <person name="Haridas S."/>
            <person name="Kuo A."/>
            <person name="Mondo S."/>
            <person name="Pangilinan J."/>
            <person name="Riley R."/>
            <person name="LaButti K."/>
            <person name="Andreopoulos B."/>
            <person name="Lipzen A."/>
            <person name="Chen C."/>
            <person name="Yan M."/>
            <person name="Daum C."/>
            <person name="Ng V."/>
            <person name="Clum A."/>
            <person name="Steindorff A."/>
            <person name="Ohm R.A."/>
            <person name="Martin F."/>
            <person name="Silar P."/>
            <person name="Natvig D.O."/>
            <person name="Lalanne C."/>
            <person name="Gautier V."/>
            <person name="Ament-Velasquez S.L."/>
            <person name="Kruys A."/>
            <person name="Hutchinson M.I."/>
            <person name="Powell A.J."/>
            <person name="Barry K."/>
            <person name="Miller A.N."/>
            <person name="Grigoriev I.V."/>
            <person name="Debuchy R."/>
            <person name="Gladieux P."/>
            <person name="Hiltunen Thoren M."/>
            <person name="Johannesson H."/>
        </authorList>
    </citation>
    <scope>NUCLEOTIDE SEQUENCE</scope>
    <source>
        <strain evidence="1">CBS 118394</strain>
    </source>
</reference>
<dbReference type="AlphaFoldDB" id="A0AAE0IB24"/>
<keyword evidence="2" id="KW-1185">Reference proteome</keyword>
<name>A0AAE0IB24_9PEZI</name>
<reference evidence="1" key="2">
    <citation type="submission" date="2023-06" db="EMBL/GenBank/DDBJ databases">
        <authorList>
            <consortium name="Lawrence Berkeley National Laboratory"/>
            <person name="Haridas S."/>
            <person name="Hensen N."/>
            <person name="Bonometti L."/>
            <person name="Westerberg I."/>
            <person name="Brannstrom I.O."/>
            <person name="Guillou S."/>
            <person name="Cros-Aarteil S."/>
            <person name="Calhoun S."/>
            <person name="Kuo A."/>
            <person name="Mondo S."/>
            <person name="Pangilinan J."/>
            <person name="Riley R."/>
            <person name="Labutti K."/>
            <person name="Andreopoulos B."/>
            <person name="Lipzen A."/>
            <person name="Chen C."/>
            <person name="Yanf M."/>
            <person name="Daum C."/>
            <person name="Ng V."/>
            <person name="Clum A."/>
            <person name="Steindorff A."/>
            <person name="Ohm R."/>
            <person name="Martin F."/>
            <person name="Silar P."/>
            <person name="Natvig D."/>
            <person name="Lalanne C."/>
            <person name="Gautier V."/>
            <person name="Ament-Velasquez S.L."/>
            <person name="Kruys A."/>
            <person name="Hutchinson M.I."/>
            <person name="Powell A.J."/>
            <person name="Barry K."/>
            <person name="Miller A.N."/>
            <person name="Grigoriev I.V."/>
            <person name="Debuchy R."/>
            <person name="Gladieux P."/>
            <person name="Thoren M.H."/>
            <person name="Johannesson H."/>
        </authorList>
    </citation>
    <scope>NUCLEOTIDE SEQUENCE</scope>
    <source>
        <strain evidence="1">CBS 118394</strain>
    </source>
</reference>
<evidence type="ECO:0000313" key="2">
    <source>
        <dbReference type="Proteomes" id="UP001283341"/>
    </source>
</evidence>
<dbReference type="EMBL" id="JAUEDM010000003">
    <property type="protein sequence ID" value="KAK3321746.1"/>
    <property type="molecule type" value="Genomic_DNA"/>
</dbReference>
<feature type="non-terminal residue" evidence="1">
    <location>
        <position position="170"/>
    </location>
</feature>
<protein>
    <submittedName>
        <fullName evidence="1">Uncharacterized protein</fullName>
    </submittedName>
</protein>
<accession>A0AAE0IB24</accession>
<organism evidence="1 2">
    <name type="scientific">Apodospora peruviana</name>
    <dbReference type="NCBI Taxonomy" id="516989"/>
    <lineage>
        <taxon>Eukaryota</taxon>
        <taxon>Fungi</taxon>
        <taxon>Dikarya</taxon>
        <taxon>Ascomycota</taxon>
        <taxon>Pezizomycotina</taxon>
        <taxon>Sordariomycetes</taxon>
        <taxon>Sordariomycetidae</taxon>
        <taxon>Sordariales</taxon>
        <taxon>Lasiosphaeriaceae</taxon>
        <taxon>Apodospora</taxon>
    </lineage>
</organism>
<sequence length="170" mass="19616">MTGIPPADLLHSRSSQFEQHSQWLRTILRQAQPFARQPKNIILPAELSGHISDLFYSRGASGLTNLQELWVLLRESGDGFRPEPECKFQQHCPLHHHSVLPSKYCQIDDGTAFWDRKMEICPACDWGIDNWGDIDGAAMRLQHNDFRITYDASLPRYPWPREIFCARISV</sequence>
<proteinExistence type="predicted"/>
<dbReference type="Proteomes" id="UP001283341">
    <property type="component" value="Unassembled WGS sequence"/>
</dbReference>